<accession>A0AAJ2KUG5</accession>
<name>A0AAJ2KUG5_ALKPS</name>
<dbReference type="AlphaFoldDB" id="A0AAJ2KUG5"/>
<organism evidence="1 2">
    <name type="scientific">Alkalihalophilus pseudofirmus</name>
    <name type="common">Bacillus pseudofirmus</name>
    <dbReference type="NCBI Taxonomy" id="79885"/>
    <lineage>
        <taxon>Bacteria</taxon>
        <taxon>Bacillati</taxon>
        <taxon>Bacillota</taxon>
        <taxon>Bacilli</taxon>
        <taxon>Bacillales</taxon>
        <taxon>Bacillaceae</taxon>
        <taxon>Alkalihalophilus</taxon>
    </lineage>
</organism>
<gene>
    <name evidence="1" type="ORF">RYX45_05970</name>
</gene>
<evidence type="ECO:0000313" key="1">
    <source>
        <dbReference type="EMBL" id="MDV2884717.1"/>
    </source>
</evidence>
<proteinExistence type="predicted"/>
<dbReference type="RefSeq" id="WP_323466172.1">
    <property type="nucleotide sequence ID" value="NZ_CP144224.1"/>
</dbReference>
<protein>
    <submittedName>
        <fullName evidence="1">Uncharacterized protein</fullName>
    </submittedName>
</protein>
<reference evidence="1" key="1">
    <citation type="submission" date="2023-10" db="EMBL/GenBank/DDBJ databases">
        <title>Screening of Alkalihalophilus pseudofirmusBZ-TG-HK211 and Its Alleviation of Salt Stress on Rapeseed Growth.</title>
        <authorList>
            <person name="Zhao B."/>
            <person name="Guo T."/>
        </authorList>
    </citation>
    <scope>NUCLEOTIDE SEQUENCE</scope>
    <source>
        <strain evidence="1">BZ-TG-HK211</strain>
    </source>
</reference>
<evidence type="ECO:0000313" key="2">
    <source>
        <dbReference type="Proteomes" id="UP001285636"/>
    </source>
</evidence>
<sequence>MKKLVYRGLKYGEVDMEVELLVDIQNDWVEITHTNEVSQVMNKSTGKYIQVNRNSLKCDVV</sequence>
<comment type="caution">
    <text evidence="1">The sequence shown here is derived from an EMBL/GenBank/DDBJ whole genome shotgun (WGS) entry which is preliminary data.</text>
</comment>
<dbReference type="Proteomes" id="UP001285636">
    <property type="component" value="Unassembled WGS sequence"/>
</dbReference>
<dbReference type="EMBL" id="JAWJAY010000001">
    <property type="protein sequence ID" value="MDV2884717.1"/>
    <property type="molecule type" value="Genomic_DNA"/>
</dbReference>